<evidence type="ECO:0000313" key="1">
    <source>
        <dbReference type="EMBL" id="RGV36139.1"/>
    </source>
</evidence>
<reference evidence="1 2" key="1">
    <citation type="submission" date="2018-08" db="EMBL/GenBank/DDBJ databases">
        <title>A genome reference for cultivated species of the human gut microbiota.</title>
        <authorList>
            <person name="Zou Y."/>
            <person name="Xue W."/>
            <person name="Luo G."/>
        </authorList>
    </citation>
    <scope>NUCLEOTIDE SEQUENCE [LARGE SCALE GENOMIC DNA]</scope>
    <source>
        <strain evidence="1 2">AF14-42</strain>
    </source>
</reference>
<dbReference type="EMBL" id="QRZC01000041">
    <property type="protein sequence ID" value="RGV36139.1"/>
    <property type="molecule type" value="Genomic_DNA"/>
</dbReference>
<dbReference type="Proteomes" id="UP000285343">
    <property type="component" value="Unassembled WGS sequence"/>
</dbReference>
<gene>
    <name evidence="1" type="ORF">DWW14_21175</name>
</gene>
<protein>
    <submittedName>
        <fullName evidence="1">Uncharacterized protein</fullName>
    </submittedName>
</protein>
<accession>A0A412X5L8</accession>
<evidence type="ECO:0000313" key="2">
    <source>
        <dbReference type="Proteomes" id="UP000285343"/>
    </source>
</evidence>
<sequence length="67" mass="7753">MPERIRTSPPKCLYKEAVKRDRIENLKKQIKKSPQAIADFKIMPTFATAKRKRVSPIRPAPFESSRA</sequence>
<comment type="caution">
    <text evidence="1">The sequence shown here is derived from an EMBL/GenBank/DDBJ whole genome shotgun (WGS) entry which is preliminary data.</text>
</comment>
<dbReference type="AlphaFoldDB" id="A0A412X5L8"/>
<proteinExistence type="predicted"/>
<name>A0A412X5L8_BACUN</name>
<organism evidence="1 2">
    <name type="scientific">Bacteroides uniformis</name>
    <dbReference type="NCBI Taxonomy" id="820"/>
    <lineage>
        <taxon>Bacteria</taxon>
        <taxon>Pseudomonadati</taxon>
        <taxon>Bacteroidota</taxon>
        <taxon>Bacteroidia</taxon>
        <taxon>Bacteroidales</taxon>
        <taxon>Bacteroidaceae</taxon>
        <taxon>Bacteroides</taxon>
    </lineage>
</organism>